<evidence type="ECO:0000256" key="13">
    <source>
        <dbReference type="ARBA" id="ARBA00041167"/>
    </source>
</evidence>
<keyword evidence="6" id="KW-0805">Transcription regulation</keyword>
<dbReference type="GO" id="GO:0000987">
    <property type="term" value="F:cis-regulatory region sequence-specific DNA binding"/>
    <property type="evidence" value="ECO:0007669"/>
    <property type="project" value="TreeGrafter"/>
</dbReference>
<evidence type="ECO:0000256" key="17">
    <source>
        <dbReference type="SAM" id="MobiDB-lite"/>
    </source>
</evidence>
<protein>
    <recommendedName>
        <fullName evidence="13">Insulin gene enhancer protein ISL-1</fullName>
    </recommendedName>
</protein>
<dbReference type="InterPro" id="IPR047169">
    <property type="entry name" value="ISL1/2-like"/>
</dbReference>
<dbReference type="Pfam" id="PF00412">
    <property type="entry name" value="LIM"/>
    <property type="match status" value="2"/>
</dbReference>
<keyword evidence="11" id="KW-0804">Transcription</keyword>
<dbReference type="GeneTree" id="ENSGT00940000153731"/>
<dbReference type="GO" id="GO:0005634">
    <property type="term" value="C:nucleus"/>
    <property type="evidence" value="ECO:0007669"/>
    <property type="project" value="UniProtKB-SubCell"/>
</dbReference>
<dbReference type="CDD" id="cd00086">
    <property type="entry name" value="homeodomain"/>
    <property type="match status" value="1"/>
</dbReference>
<feature type="region of interest" description="Disordered" evidence="17">
    <location>
        <begin position="223"/>
        <end position="256"/>
    </location>
</feature>
<dbReference type="SUPFAM" id="SSF46689">
    <property type="entry name" value="Homeodomain-like"/>
    <property type="match status" value="1"/>
</dbReference>
<evidence type="ECO:0000256" key="8">
    <source>
        <dbReference type="ARBA" id="ARBA00023125"/>
    </source>
</evidence>
<reference evidence="20" key="2">
    <citation type="submission" date="2025-08" db="UniProtKB">
        <authorList>
            <consortium name="Ensembl"/>
        </authorList>
    </citation>
    <scope>IDENTIFICATION</scope>
</reference>
<feature type="domain" description="LIM zinc-binding" evidence="18">
    <location>
        <begin position="14"/>
        <end position="76"/>
    </location>
</feature>
<evidence type="ECO:0000256" key="12">
    <source>
        <dbReference type="ARBA" id="ARBA00023242"/>
    </source>
</evidence>
<evidence type="ECO:0000256" key="3">
    <source>
        <dbReference type="ARBA" id="ARBA00022737"/>
    </source>
</evidence>
<dbReference type="Gene3D" id="1.10.10.60">
    <property type="entry name" value="Homeodomain-like"/>
    <property type="match status" value="1"/>
</dbReference>
<dbReference type="InterPro" id="IPR001356">
    <property type="entry name" value="HD"/>
</dbReference>
<dbReference type="Proteomes" id="UP000694580">
    <property type="component" value="Chromosome 3"/>
</dbReference>
<keyword evidence="4" id="KW-0221">Differentiation</keyword>
<dbReference type="SUPFAM" id="SSF57716">
    <property type="entry name" value="Glucocorticoid receptor-like (DNA-binding domain)"/>
    <property type="match status" value="2"/>
</dbReference>
<dbReference type="PROSITE" id="PS00027">
    <property type="entry name" value="HOMEOBOX_1"/>
    <property type="match status" value="1"/>
</dbReference>
<dbReference type="GO" id="GO:0000981">
    <property type="term" value="F:DNA-binding transcription factor activity, RNA polymerase II-specific"/>
    <property type="evidence" value="ECO:0007669"/>
    <property type="project" value="InterPro"/>
</dbReference>
<dbReference type="GO" id="GO:0046872">
    <property type="term" value="F:metal ion binding"/>
    <property type="evidence" value="ECO:0007669"/>
    <property type="project" value="UniProtKB-KW"/>
</dbReference>
<keyword evidence="8 14" id="KW-0238">DNA-binding</keyword>
<keyword evidence="3" id="KW-0677">Repeat</keyword>
<evidence type="ECO:0000259" key="18">
    <source>
        <dbReference type="PROSITE" id="PS50023"/>
    </source>
</evidence>
<keyword evidence="9 14" id="KW-0371">Homeobox</keyword>
<comment type="subcellular location">
    <subcellularLocation>
        <location evidence="1 14 16">Nucleus</location>
    </subcellularLocation>
</comment>
<dbReference type="PANTHER" id="PTHR24204:SF4">
    <property type="entry name" value="INSULIN GENE ENHANCER PROTEIN ISL-1"/>
    <property type="match status" value="1"/>
</dbReference>
<keyword evidence="2 15" id="KW-0479">Metal-binding</keyword>
<dbReference type="AlphaFoldDB" id="A0AAY4EB63"/>
<dbReference type="InterPro" id="IPR009057">
    <property type="entry name" value="Homeodomain-like_sf"/>
</dbReference>
<evidence type="ECO:0000256" key="6">
    <source>
        <dbReference type="ARBA" id="ARBA00023015"/>
    </source>
</evidence>
<dbReference type="SMART" id="SM00389">
    <property type="entry name" value="HOX"/>
    <property type="match status" value="1"/>
</dbReference>
<evidence type="ECO:0000256" key="4">
    <source>
        <dbReference type="ARBA" id="ARBA00022782"/>
    </source>
</evidence>
<dbReference type="InterPro" id="IPR001781">
    <property type="entry name" value="Znf_LIM"/>
</dbReference>
<dbReference type="InterPro" id="IPR017970">
    <property type="entry name" value="Homeobox_CS"/>
</dbReference>
<dbReference type="FunFam" id="1.10.10.60:FF:000041">
    <property type="entry name" value="insulin gene enhancer protein ISL-1"/>
    <property type="match status" value="1"/>
</dbReference>
<dbReference type="Gene3D" id="2.10.110.10">
    <property type="entry name" value="Cysteine Rich Protein"/>
    <property type="match status" value="2"/>
</dbReference>
<dbReference type="GO" id="GO:0007409">
    <property type="term" value="P:axonogenesis"/>
    <property type="evidence" value="ECO:0007669"/>
    <property type="project" value="TreeGrafter"/>
</dbReference>
<reference evidence="20 21" key="1">
    <citation type="submission" date="2020-06" db="EMBL/GenBank/DDBJ databases">
        <authorList>
            <consortium name="Wellcome Sanger Institute Data Sharing"/>
        </authorList>
    </citation>
    <scope>NUCLEOTIDE SEQUENCE [LARGE SCALE GENOMIC DNA]</scope>
</reference>
<feature type="domain" description="LIM zinc-binding" evidence="18">
    <location>
        <begin position="77"/>
        <end position="138"/>
    </location>
</feature>
<dbReference type="PANTHER" id="PTHR24204">
    <property type="entry name" value="INSULIN GENE ENHANCER PROTEIN"/>
    <property type="match status" value="1"/>
</dbReference>
<dbReference type="GO" id="GO:0045944">
    <property type="term" value="P:positive regulation of transcription by RNA polymerase II"/>
    <property type="evidence" value="ECO:0007669"/>
    <property type="project" value="InterPro"/>
</dbReference>
<evidence type="ECO:0000256" key="15">
    <source>
        <dbReference type="PROSITE-ProRule" id="PRU00125"/>
    </source>
</evidence>
<evidence type="ECO:0000259" key="19">
    <source>
        <dbReference type="PROSITE" id="PS50071"/>
    </source>
</evidence>
<keyword evidence="7 15" id="KW-0440">LIM domain</keyword>
<dbReference type="PROSITE" id="PS00478">
    <property type="entry name" value="LIM_DOMAIN_1"/>
    <property type="match status" value="2"/>
</dbReference>
<feature type="domain" description="Homeobox" evidence="19">
    <location>
        <begin position="163"/>
        <end position="223"/>
    </location>
</feature>
<dbReference type="SMART" id="SM00132">
    <property type="entry name" value="LIM"/>
    <property type="match status" value="2"/>
</dbReference>
<sequence>MMATRQWWSGGVPSLCAGCGRRIEDRVIVRVSPDLRWHAACLRCAECARPLHRHRSCFFRDGRALCREDYSRLYGMRCGTCRARLESDDFVIRTRAGVYHVACFRCEACGRRLTAGDKFVLRRGSVLCSAEWWTIISPFFSVHNSTYTKNVPWSHERIPKAVQRATRVRTVLSKKQLHMLQTCYNANPRPDALVKEQLVEMTGLSSRVIRVWFQNKRCKDKKKNVLQQKDSSSRSLTEEPLMASPGTRGSDGLLSPKHFQSHQQSWNILTELTLQKDRGSDSFHSLVTLLCCKQHVQKDQKRKCVTCFICSAAVFLRR</sequence>
<organism evidence="20 21">
    <name type="scientific">Denticeps clupeoides</name>
    <name type="common">denticle herring</name>
    <dbReference type="NCBI Taxonomy" id="299321"/>
    <lineage>
        <taxon>Eukaryota</taxon>
        <taxon>Metazoa</taxon>
        <taxon>Chordata</taxon>
        <taxon>Craniata</taxon>
        <taxon>Vertebrata</taxon>
        <taxon>Euteleostomi</taxon>
        <taxon>Actinopterygii</taxon>
        <taxon>Neopterygii</taxon>
        <taxon>Teleostei</taxon>
        <taxon>Clupei</taxon>
        <taxon>Clupeiformes</taxon>
        <taxon>Denticipitoidei</taxon>
        <taxon>Denticipitidae</taxon>
        <taxon>Denticeps</taxon>
    </lineage>
</organism>
<accession>A0AAY4EB63</accession>
<evidence type="ECO:0000256" key="11">
    <source>
        <dbReference type="ARBA" id="ARBA00023163"/>
    </source>
</evidence>
<evidence type="ECO:0000256" key="7">
    <source>
        <dbReference type="ARBA" id="ARBA00023038"/>
    </source>
</evidence>
<keyword evidence="12 14" id="KW-0539">Nucleus</keyword>
<keyword evidence="10" id="KW-0010">Activator</keyword>
<evidence type="ECO:0000256" key="16">
    <source>
        <dbReference type="RuleBase" id="RU000682"/>
    </source>
</evidence>
<keyword evidence="21" id="KW-1185">Reference proteome</keyword>
<evidence type="ECO:0000313" key="20">
    <source>
        <dbReference type="Ensembl" id="ENSDCDP00010054860.1"/>
    </source>
</evidence>
<dbReference type="Ensembl" id="ENSDCDT00010065452.1">
    <property type="protein sequence ID" value="ENSDCDP00010054860.1"/>
    <property type="gene ID" value="ENSDCDG00010031586.1"/>
</dbReference>
<evidence type="ECO:0000256" key="5">
    <source>
        <dbReference type="ARBA" id="ARBA00022833"/>
    </source>
</evidence>
<evidence type="ECO:0000256" key="10">
    <source>
        <dbReference type="ARBA" id="ARBA00023159"/>
    </source>
</evidence>
<keyword evidence="5 15" id="KW-0862">Zinc</keyword>
<feature type="DNA-binding region" description="Homeobox" evidence="14">
    <location>
        <begin position="165"/>
        <end position="224"/>
    </location>
</feature>
<evidence type="ECO:0000313" key="21">
    <source>
        <dbReference type="Proteomes" id="UP000694580"/>
    </source>
</evidence>
<evidence type="ECO:0000256" key="9">
    <source>
        <dbReference type="ARBA" id="ARBA00023155"/>
    </source>
</evidence>
<name>A0AAY4EB63_9TELE</name>
<dbReference type="PROSITE" id="PS50023">
    <property type="entry name" value="LIM_DOMAIN_2"/>
    <property type="match status" value="2"/>
</dbReference>
<feature type="compositionally biased region" description="Polar residues" evidence="17">
    <location>
        <begin position="225"/>
        <end position="235"/>
    </location>
</feature>
<proteinExistence type="predicted"/>
<reference evidence="20" key="3">
    <citation type="submission" date="2025-09" db="UniProtKB">
        <authorList>
            <consortium name="Ensembl"/>
        </authorList>
    </citation>
    <scope>IDENTIFICATION</scope>
</reference>
<evidence type="ECO:0000256" key="2">
    <source>
        <dbReference type="ARBA" id="ARBA00022723"/>
    </source>
</evidence>
<dbReference type="GO" id="GO:0048665">
    <property type="term" value="P:neuron fate specification"/>
    <property type="evidence" value="ECO:0007669"/>
    <property type="project" value="InterPro"/>
</dbReference>
<evidence type="ECO:0000256" key="1">
    <source>
        <dbReference type="ARBA" id="ARBA00004123"/>
    </source>
</evidence>
<dbReference type="Pfam" id="PF00046">
    <property type="entry name" value="Homeodomain"/>
    <property type="match status" value="1"/>
</dbReference>
<evidence type="ECO:0000256" key="14">
    <source>
        <dbReference type="PROSITE-ProRule" id="PRU00108"/>
    </source>
</evidence>
<dbReference type="PROSITE" id="PS50071">
    <property type="entry name" value="HOMEOBOX_2"/>
    <property type="match status" value="1"/>
</dbReference>